<keyword evidence="5 11" id="KW-0808">Transferase</keyword>
<evidence type="ECO:0000256" key="4">
    <source>
        <dbReference type="ARBA" id="ARBA00022642"/>
    </source>
</evidence>
<dbReference type="PANTHER" id="PTHR39321:SF3">
    <property type="entry name" value="PHOSPHOPANTETHEINE ADENYLYLTRANSFERASE"/>
    <property type="match status" value="1"/>
</dbReference>
<accession>H5TAC3</accession>
<evidence type="ECO:0000256" key="6">
    <source>
        <dbReference type="ARBA" id="ARBA00022695"/>
    </source>
</evidence>
<dbReference type="RefSeq" id="WP_006004174.1">
    <property type="nucleotide sequence ID" value="NZ_BAET01000008.1"/>
</dbReference>
<dbReference type="InterPro" id="IPR004821">
    <property type="entry name" value="Cyt_trans-like"/>
</dbReference>
<dbReference type="EC" id="2.7.7.18" evidence="11"/>
<reference evidence="13 14" key="1">
    <citation type="journal article" date="2012" name="J. Bacteriol.">
        <title>Genome sequence of proteorhodopsin-containing sea ice bacterium Glaciecola punicea ACAM 611T.</title>
        <authorList>
            <person name="Qin Q.-L."/>
            <person name="Xie B.-B."/>
            <person name="Shu Y.-L."/>
            <person name="Rong J.-C."/>
            <person name="Zhao D.-L."/>
            <person name="Zhang X.-Y."/>
            <person name="Chen X.-L."/>
            <person name="Zhou B.-C."/>
            <person name="Zhanga Y.-Z."/>
        </authorList>
    </citation>
    <scope>NUCLEOTIDE SEQUENCE [LARGE SCALE GENOMIC DNA]</scope>
    <source>
        <strain evidence="13 14">ACAM 611</strain>
    </source>
</reference>
<dbReference type="GO" id="GO:0004515">
    <property type="term" value="F:nicotinate-nucleotide adenylyltransferase activity"/>
    <property type="evidence" value="ECO:0007669"/>
    <property type="project" value="UniProtKB-UniRule"/>
</dbReference>
<sequence>MDKNINKPAINALFGGTFDPPHFGHLLPLTEIADIAGLSTISLLPANVPVFKKEVTSAEHRIAMTQLLCDIDARFSLDLTEFSRAEVSYTIDTLSYLKEQNPAQPIVFIIGLDSLLTLHLWERWQQLFDFCHIIVMQRSPLDASNSTKATDGEVSSKMASKLYNFYTSKQEFEHIVGPDIDKNLKIFLLSTLATAENGTQCINYDAFKDIIETSAIGKLWFIKNQILPLSSTHIRQHIKAGKDISNMLPTAILNYISVHKLYNN</sequence>
<gene>
    <name evidence="11 13" type="primary">nadD</name>
    <name evidence="13" type="ORF">GPUN_1120</name>
</gene>
<keyword evidence="8 11" id="KW-0067">ATP-binding</keyword>
<evidence type="ECO:0000313" key="14">
    <source>
        <dbReference type="Proteomes" id="UP000053586"/>
    </source>
</evidence>
<dbReference type="GO" id="GO:0009435">
    <property type="term" value="P:NAD+ biosynthetic process"/>
    <property type="evidence" value="ECO:0007669"/>
    <property type="project" value="UniProtKB-UniRule"/>
</dbReference>
<dbReference type="AlphaFoldDB" id="H5TAC3"/>
<dbReference type="Proteomes" id="UP000053586">
    <property type="component" value="Unassembled WGS sequence"/>
</dbReference>
<dbReference type="Pfam" id="PF01467">
    <property type="entry name" value="CTP_transf_like"/>
    <property type="match status" value="1"/>
</dbReference>
<comment type="pathway">
    <text evidence="2 11">Cofactor biosynthesis; NAD(+) biosynthesis; deamido-NAD(+) from nicotinate D-ribonucleotide: step 1/1.</text>
</comment>
<evidence type="ECO:0000256" key="10">
    <source>
        <dbReference type="ARBA" id="ARBA00048721"/>
    </source>
</evidence>
<evidence type="ECO:0000256" key="1">
    <source>
        <dbReference type="ARBA" id="ARBA00002324"/>
    </source>
</evidence>
<dbReference type="SUPFAM" id="SSF52374">
    <property type="entry name" value="Nucleotidylyl transferase"/>
    <property type="match status" value="1"/>
</dbReference>
<keyword evidence="7 11" id="KW-0547">Nucleotide-binding</keyword>
<dbReference type="NCBIfam" id="TIGR00125">
    <property type="entry name" value="cyt_tran_rel"/>
    <property type="match status" value="1"/>
</dbReference>
<comment type="catalytic activity">
    <reaction evidence="10 11">
        <text>nicotinate beta-D-ribonucleotide + ATP + H(+) = deamido-NAD(+) + diphosphate</text>
        <dbReference type="Rhea" id="RHEA:22860"/>
        <dbReference type="ChEBI" id="CHEBI:15378"/>
        <dbReference type="ChEBI" id="CHEBI:30616"/>
        <dbReference type="ChEBI" id="CHEBI:33019"/>
        <dbReference type="ChEBI" id="CHEBI:57502"/>
        <dbReference type="ChEBI" id="CHEBI:58437"/>
        <dbReference type="EC" id="2.7.7.18"/>
    </reaction>
</comment>
<dbReference type="UniPathway" id="UPA00253">
    <property type="reaction ID" value="UER00332"/>
</dbReference>
<evidence type="ECO:0000256" key="3">
    <source>
        <dbReference type="ARBA" id="ARBA00009014"/>
    </source>
</evidence>
<dbReference type="HAMAP" id="MF_00244">
    <property type="entry name" value="NaMN_adenylyltr"/>
    <property type="match status" value="1"/>
</dbReference>
<name>H5TAC3_9ALTE</name>
<keyword evidence="14" id="KW-1185">Reference proteome</keyword>
<dbReference type="EMBL" id="BAET01000008">
    <property type="protein sequence ID" value="GAB55250.1"/>
    <property type="molecule type" value="Genomic_DNA"/>
</dbReference>
<dbReference type="InterPro" id="IPR014729">
    <property type="entry name" value="Rossmann-like_a/b/a_fold"/>
</dbReference>
<comment type="similarity">
    <text evidence="3 11">Belongs to the NadD family.</text>
</comment>
<dbReference type="GO" id="GO:0005524">
    <property type="term" value="F:ATP binding"/>
    <property type="evidence" value="ECO:0007669"/>
    <property type="project" value="UniProtKB-KW"/>
</dbReference>
<dbReference type="eggNOG" id="COG1057">
    <property type="taxonomic scope" value="Bacteria"/>
</dbReference>
<reference evidence="13 14" key="2">
    <citation type="journal article" date="2017" name="Antonie Van Leeuwenhoek">
        <title>Rhizobium rhizosphaerae sp. nov., a novel species isolated from rice rhizosphere.</title>
        <authorList>
            <person name="Zhao J.J."/>
            <person name="Zhang J."/>
            <person name="Zhang R.J."/>
            <person name="Zhang C.W."/>
            <person name="Yin H.Q."/>
            <person name="Zhang X.X."/>
        </authorList>
    </citation>
    <scope>NUCLEOTIDE SEQUENCE [LARGE SCALE GENOMIC DNA]</scope>
    <source>
        <strain evidence="13 14">ACAM 611</strain>
    </source>
</reference>
<evidence type="ECO:0000256" key="5">
    <source>
        <dbReference type="ARBA" id="ARBA00022679"/>
    </source>
</evidence>
<evidence type="ECO:0000256" key="8">
    <source>
        <dbReference type="ARBA" id="ARBA00022840"/>
    </source>
</evidence>
<evidence type="ECO:0000313" key="13">
    <source>
        <dbReference type="EMBL" id="GAB55250.1"/>
    </source>
</evidence>
<feature type="domain" description="Cytidyltransferase-like" evidence="12">
    <location>
        <begin position="13"/>
        <end position="236"/>
    </location>
</feature>
<evidence type="ECO:0000259" key="12">
    <source>
        <dbReference type="Pfam" id="PF01467"/>
    </source>
</evidence>
<evidence type="ECO:0000256" key="7">
    <source>
        <dbReference type="ARBA" id="ARBA00022741"/>
    </source>
</evidence>
<evidence type="ECO:0000256" key="2">
    <source>
        <dbReference type="ARBA" id="ARBA00005019"/>
    </source>
</evidence>
<keyword evidence="4 11" id="KW-0662">Pyridine nucleotide biosynthesis</keyword>
<comment type="caution">
    <text evidence="13">The sequence shown here is derived from an EMBL/GenBank/DDBJ whole genome shotgun (WGS) entry which is preliminary data.</text>
</comment>
<keyword evidence="6 11" id="KW-0548">Nucleotidyltransferase</keyword>
<dbReference type="PANTHER" id="PTHR39321">
    <property type="entry name" value="NICOTINATE-NUCLEOTIDE ADENYLYLTRANSFERASE-RELATED"/>
    <property type="match status" value="1"/>
</dbReference>
<evidence type="ECO:0000256" key="9">
    <source>
        <dbReference type="ARBA" id="ARBA00023027"/>
    </source>
</evidence>
<organism evidence="13 14">
    <name type="scientific">Glaciecola punicea ACAM 611</name>
    <dbReference type="NCBI Taxonomy" id="1121923"/>
    <lineage>
        <taxon>Bacteria</taxon>
        <taxon>Pseudomonadati</taxon>
        <taxon>Pseudomonadota</taxon>
        <taxon>Gammaproteobacteria</taxon>
        <taxon>Alteromonadales</taxon>
        <taxon>Alteromonadaceae</taxon>
        <taxon>Glaciecola</taxon>
    </lineage>
</organism>
<dbReference type="Gene3D" id="3.40.50.620">
    <property type="entry name" value="HUPs"/>
    <property type="match status" value="1"/>
</dbReference>
<protein>
    <recommendedName>
        <fullName evidence="11">Probable nicotinate-nucleotide adenylyltransferase</fullName>
        <ecNumber evidence="11">2.7.7.18</ecNumber>
    </recommendedName>
    <alternativeName>
        <fullName evidence="11">Deamido-NAD(+) diphosphorylase</fullName>
    </alternativeName>
    <alternativeName>
        <fullName evidence="11">Deamido-NAD(+) pyrophosphorylase</fullName>
    </alternativeName>
    <alternativeName>
        <fullName evidence="11">Nicotinate mononucleotide adenylyltransferase</fullName>
        <shortName evidence="11">NaMN adenylyltransferase</shortName>
    </alternativeName>
</protein>
<dbReference type="OrthoDB" id="5295945at2"/>
<dbReference type="CDD" id="cd02165">
    <property type="entry name" value="NMNAT"/>
    <property type="match status" value="1"/>
</dbReference>
<keyword evidence="9 11" id="KW-0520">NAD</keyword>
<dbReference type="NCBIfam" id="TIGR00482">
    <property type="entry name" value="nicotinate (nicotinamide) nucleotide adenylyltransferase"/>
    <property type="match status" value="1"/>
</dbReference>
<evidence type="ECO:0000256" key="11">
    <source>
        <dbReference type="HAMAP-Rule" id="MF_00244"/>
    </source>
</evidence>
<dbReference type="InterPro" id="IPR005248">
    <property type="entry name" value="NadD/NMNAT"/>
</dbReference>
<dbReference type="STRING" id="56804.BAE46_02120"/>
<comment type="function">
    <text evidence="1 11">Catalyzes the reversible adenylation of nicotinate mononucleotide (NaMN) to nicotinic acid adenine dinucleotide (NaAD).</text>
</comment>
<proteinExistence type="inferred from homology"/>